<keyword evidence="2" id="KW-0677">Repeat</keyword>
<dbReference type="EMBL" id="RQTK01000410">
    <property type="protein sequence ID" value="RUS80107.1"/>
    <property type="molecule type" value="Genomic_DNA"/>
</dbReference>
<reference evidence="6 7" key="1">
    <citation type="submission" date="2019-01" db="EMBL/GenBank/DDBJ databases">
        <title>A draft genome assembly of the solar-powered sea slug Elysia chlorotica.</title>
        <authorList>
            <person name="Cai H."/>
            <person name="Li Q."/>
            <person name="Fang X."/>
            <person name="Li J."/>
            <person name="Curtis N.E."/>
            <person name="Altenburger A."/>
            <person name="Shibata T."/>
            <person name="Feng M."/>
            <person name="Maeda T."/>
            <person name="Schwartz J.A."/>
            <person name="Shigenobu S."/>
            <person name="Lundholm N."/>
            <person name="Nishiyama T."/>
            <person name="Yang H."/>
            <person name="Hasebe M."/>
            <person name="Li S."/>
            <person name="Pierce S.K."/>
            <person name="Wang J."/>
        </authorList>
    </citation>
    <scope>NUCLEOTIDE SEQUENCE [LARGE SCALE GENOMIC DNA]</scope>
    <source>
        <strain evidence="6">EC2010</strain>
        <tissue evidence="6">Whole organism of an adult</tissue>
    </source>
</reference>
<keyword evidence="3" id="KW-1015">Disulfide bond</keyword>
<dbReference type="PROSITE" id="PS50835">
    <property type="entry name" value="IG_LIKE"/>
    <property type="match status" value="4"/>
</dbReference>
<sequence>MGANVMISRFRVIGCVYMREGGEKMSQASTTILFLKGVRFEAADRLYVINRYDLVITDVRREDNGQYACRTKDAGIQTATLTVLYSPFIAFRPYSPVYAVRLGEPAELTCDVDSNPQVSSVRWSKDGVNLSGTNPFLRFSPAGKADSGEYTCTATNSIGEKSGKLRVDVQYPPIVTTKPSVVVTEGDDVTITCEVDSNPPPYEVQWSRERASGSSHIYIIHNCYPEATYRWTKDGQALSETRQTLTIASVSLLDNGRYSCTPSNSQGSGLAASVQVNVFDPPIVTTMPSVVVTEGDDVTITCEVDSNPPPYEVQWSRERASGSSQTLVTNATLTLRSVRRDQAGNFSCWAQNQLKLSGKREEFRDGRAFSFLYVQCEFGSRATLP</sequence>
<dbReference type="OrthoDB" id="6272054at2759"/>
<dbReference type="SUPFAM" id="SSF48726">
    <property type="entry name" value="Immunoglobulin"/>
    <property type="match status" value="4"/>
</dbReference>
<dbReference type="InterPro" id="IPR013783">
    <property type="entry name" value="Ig-like_fold"/>
</dbReference>
<dbReference type="Proteomes" id="UP000271974">
    <property type="component" value="Unassembled WGS sequence"/>
</dbReference>
<feature type="domain" description="Ig-like" evidence="5">
    <location>
        <begin position="1"/>
        <end position="82"/>
    </location>
</feature>
<dbReference type="PANTHER" id="PTHR12231">
    <property type="entry name" value="CTX-RELATED TYPE I TRANSMEMBRANE PROTEIN"/>
    <property type="match status" value="1"/>
</dbReference>
<evidence type="ECO:0000256" key="2">
    <source>
        <dbReference type="ARBA" id="ARBA00022737"/>
    </source>
</evidence>
<feature type="domain" description="Ig-like" evidence="5">
    <location>
        <begin position="172"/>
        <end position="277"/>
    </location>
</feature>
<dbReference type="InterPro" id="IPR007110">
    <property type="entry name" value="Ig-like_dom"/>
</dbReference>
<proteinExistence type="predicted"/>
<keyword evidence="7" id="KW-1185">Reference proteome</keyword>
<evidence type="ECO:0000313" key="7">
    <source>
        <dbReference type="Proteomes" id="UP000271974"/>
    </source>
</evidence>
<dbReference type="InterPro" id="IPR003598">
    <property type="entry name" value="Ig_sub2"/>
</dbReference>
<accession>A0A433TEW5</accession>
<dbReference type="SMART" id="SM00408">
    <property type="entry name" value="IGc2"/>
    <property type="match status" value="3"/>
</dbReference>
<feature type="domain" description="Ig-like" evidence="5">
    <location>
        <begin position="87"/>
        <end position="170"/>
    </location>
</feature>
<dbReference type="InterPro" id="IPR003599">
    <property type="entry name" value="Ig_sub"/>
</dbReference>
<evidence type="ECO:0000256" key="4">
    <source>
        <dbReference type="ARBA" id="ARBA00023319"/>
    </source>
</evidence>
<dbReference type="AlphaFoldDB" id="A0A433TEW5"/>
<dbReference type="CDD" id="cd00096">
    <property type="entry name" value="Ig"/>
    <property type="match status" value="1"/>
</dbReference>
<dbReference type="InterPro" id="IPR036179">
    <property type="entry name" value="Ig-like_dom_sf"/>
</dbReference>
<name>A0A433TEW5_ELYCH</name>
<dbReference type="Gene3D" id="2.60.40.10">
    <property type="entry name" value="Immunoglobulins"/>
    <property type="match status" value="5"/>
</dbReference>
<dbReference type="STRING" id="188477.A0A433TEW5"/>
<comment type="caution">
    <text evidence="6">The sequence shown here is derived from an EMBL/GenBank/DDBJ whole genome shotgun (WGS) entry which is preliminary data.</text>
</comment>
<feature type="domain" description="Ig-like" evidence="5">
    <location>
        <begin position="281"/>
        <end position="370"/>
    </location>
</feature>
<dbReference type="SMART" id="SM00409">
    <property type="entry name" value="IG"/>
    <property type="match status" value="4"/>
</dbReference>
<dbReference type="PANTHER" id="PTHR12231:SF253">
    <property type="entry name" value="DPR-INTERACTING PROTEIN ETA, ISOFORM B-RELATED"/>
    <property type="match status" value="1"/>
</dbReference>
<evidence type="ECO:0000259" key="5">
    <source>
        <dbReference type="PROSITE" id="PS50835"/>
    </source>
</evidence>
<dbReference type="InterPro" id="IPR051170">
    <property type="entry name" value="Neural/epithelial_adhesion"/>
</dbReference>
<evidence type="ECO:0000256" key="3">
    <source>
        <dbReference type="ARBA" id="ARBA00023157"/>
    </source>
</evidence>
<organism evidence="6 7">
    <name type="scientific">Elysia chlorotica</name>
    <name type="common">Eastern emerald elysia</name>
    <name type="synonym">Sea slug</name>
    <dbReference type="NCBI Taxonomy" id="188477"/>
    <lineage>
        <taxon>Eukaryota</taxon>
        <taxon>Metazoa</taxon>
        <taxon>Spiralia</taxon>
        <taxon>Lophotrochozoa</taxon>
        <taxon>Mollusca</taxon>
        <taxon>Gastropoda</taxon>
        <taxon>Heterobranchia</taxon>
        <taxon>Euthyneura</taxon>
        <taxon>Panpulmonata</taxon>
        <taxon>Sacoglossa</taxon>
        <taxon>Placobranchoidea</taxon>
        <taxon>Plakobranchidae</taxon>
        <taxon>Elysia</taxon>
    </lineage>
</organism>
<gene>
    <name evidence="6" type="ORF">EGW08_012106</name>
</gene>
<dbReference type="Pfam" id="PF13927">
    <property type="entry name" value="Ig_3"/>
    <property type="match status" value="3"/>
</dbReference>
<protein>
    <recommendedName>
        <fullName evidence="5">Ig-like domain-containing protein</fullName>
    </recommendedName>
</protein>
<evidence type="ECO:0000313" key="6">
    <source>
        <dbReference type="EMBL" id="RUS80107.1"/>
    </source>
</evidence>
<evidence type="ECO:0000256" key="1">
    <source>
        <dbReference type="ARBA" id="ARBA00022729"/>
    </source>
</evidence>
<keyword evidence="1" id="KW-0732">Signal</keyword>
<keyword evidence="4" id="KW-0393">Immunoglobulin domain</keyword>